<dbReference type="EMBL" id="FZNS01000005">
    <property type="protein sequence ID" value="SNR67438.1"/>
    <property type="molecule type" value="Genomic_DNA"/>
</dbReference>
<feature type="compositionally biased region" description="Polar residues" evidence="1">
    <location>
        <begin position="53"/>
        <end position="79"/>
    </location>
</feature>
<evidence type="ECO:0000313" key="4">
    <source>
        <dbReference type="Proteomes" id="UP000198310"/>
    </source>
</evidence>
<dbReference type="RefSeq" id="WP_089332943.1">
    <property type="nucleotide sequence ID" value="NZ_FZNS01000005.1"/>
</dbReference>
<name>A0A238Y9E3_9BACT</name>
<sequence>MKFHQLLFAATFVLSAATATQAQTTPTSTQYGGAVNQTRVPPVNPANPATNPGTIDQRTPTTASPTQSGVMGTIDQNPATVPMRTTPVENERSIRLETPATAPGTRRTTTPQGTLRRTTPATNTTTPRP</sequence>
<dbReference type="Proteomes" id="UP000198310">
    <property type="component" value="Unassembled WGS sequence"/>
</dbReference>
<feature type="signal peptide" evidence="2">
    <location>
        <begin position="1"/>
        <end position="22"/>
    </location>
</feature>
<evidence type="ECO:0000256" key="2">
    <source>
        <dbReference type="SAM" id="SignalP"/>
    </source>
</evidence>
<evidence type="ECO:0000313" key="3">
    <source>
        <dbReference type="EMBL" id="SNR67438.1"/>
    </source>
</evidence>
<feature type="compositionally biased region" description="Low complexity" evidence="1">
    <location>
        <begin position="19"/>
        <end position="30"/>
    </location>
</feature>
<feature type="chain" id="PRO_5012805498" evidence="2">
    <location>
        <begin position="23"/>
        <end position="129"/>
    </location>
</feature>
<feature type="compositionally biased region" description="Low complexity" evidence="1">
    <location>
        <begin position="98"/>
        <end position="129"/>
    </location>
</feature>
<reference evidence="4" key="1">
    <citation type="submission" date="2017-06" db="EMBL/GenBank/DDBJ databases">
        <authorList>
            <person name="Varghese N."/>
            <person name="Submissions S."/>
        </authorList>
    </citation>
    <scope>NUCLEOTIDE SEQUENCE [LARGE SCALE GENOMIC DNA]</scope>
    <source>
        <strain evidence="4">DSM 28041</strain>
    </source>
</reference>
<protein>
    <submittedName>
        <fullName evidence="3">Uncharacterized protein</fullName>
    </submittedName>
</protein>
<keyword evidence="4" id="KW-1185">Reference proteome</keyword>
<gene>
    <name evidence="3" type="ORF">SAMN06269173_10539</name>
</gene>
<dbReference type="AlphaFoldDB" id="A0A238Y9E3"/>
<keyword evidence="2" id="KW-0732">Signal</keyword>
<feature type="region of interest" description="Disordered" evidence="1">
    <location>
        <begin position="19"/>
        <end position="129"/>
    </location>
</feature>
<evidence type="ECO:0000256" key="1">
    <source>
        <dbReference type="SAM" id="MobiDB-lite"/>
    </source>
</evidence>
<organism evidence="3 4">
    <name type="scientific">Hymenobacter mucosus</name>
    <dbReference type="NCBI Taxonomy" id="1411120"/>
    <lineage>
        <taxon>Bacteria</taxon>
        <taxon>Pseudomonadati</taxon>
        <taxon>Bacteroidota</taxon>
        <taxon>Cytophagia</taxon>
        <taxon>Cytophagales</taxon>
        <taxon>Hymenobacteraceae</taxon>
        <taxon>Hymenobacter</taxon>
    </lineage>
</organism>
<proteinExistence type="predicted"/>
<accession>A0A238Y9E3</accession>